<feature type="binding site" evidence="18">
    <location>
        <position position="611"/>
    </location>
    <ligand>
        <name>ATP</name>
        <dbReference type="ChEBI" id="CHEBI:30616"/>
    </ligand>
</feature>
<dbReference type="Gene3D" id="3.30.200.20">
    <property type="entry name" value="Phosphorylase Kinase, domain 1"/>
    <property type="match status" value="1"/>
</dbReference>
<keyword evidence="9" id="KW-0430">Lectin</keyword>
<dbReference type="Gene3D" id="3.80.10.10">
    <property type="entry name" value="Ribonuclease Inhibitor"/>
    <property type="match status" value="1"/>
</dbReference>
<keyword evidence="13 18" id="KW-0067">ATP-binding</keyword>
<feature type="transmembrane region" description="Helical" evidence="19">
    <location>
        <begin position="78"/>
        <end position="97"/>
    </location>
</feature>
<evidence type="ECO:0000256" key="17">
    <source>
        <dbReference type="ARBA" id="ARBA00023180"/>
    </source>
</evidence>
<dbReference type="InterPro" id="IPR017441">
    <property type="entry name" value="Protein_kinase_ATP_BS"/>
</dbReference>
<evidence type="ECO:0000256" key="14">
    <source>
        <dbReference type="ARBA" id="ARBA00022989"/>
    </source>
</evidence>
<dbReference type="InterPro" id="IPR011009">
    <property type="entry name" value="Kinase-like_dom_sf"/>
</dbReference>
<comment type="similarity">
    <text evidence="3">In the C-terminal section; belongs to the protein kinase superfamily. Ser/Thr protein kinase family.</text>
</comment>
<keyword evidence="17" id="KW-0325">Glycoprotein</keyword>
<dbReference type="InterPro" id="IPR032675">
    <property type="entry name" value="LRR_dom_sf"/>
</dbReference>
<keyword evidence="7 19" id="KW-0812">Transmembrane</keyword>
<keyword evidence="4" id="KW-1003">Cell membrane</keyword>
<dbReference type="Pfam" id="PF12819">
    <property type="entry name" value="Malectin_like"/>
    <property type="match status" value="2"/>
</dbReference>
<dbReference type="SUPFAM" id="SSF56112">
    <property type="entry name" value="Protein kinase-like (PK-like)"/>
    <property type="match status" value="1"/>
</dbReference>
<dbReference type="PANTHER" id="PTHR45631">
    <property type="entry name" value="OS07G0107800 PROTEIN-RELATED"/>
    <property type="match status" value="1"/>
</dbReference>
<keyword evidence="22" id="KW-1185">Reference proteome</keyword>
<dbReference type="GO" id="GO:0030246">
    <property type="term" value="F:carbohydrate binding"/>
    <property type="evidence" value="ECO:0007669"/>
    <property type="project" value="UniProtKB-KW"/>
</dbReference>
<dbReference type="Gene3D" id="1.10.510.10">
    <property type="entry name" value="Transferase(Phosphotransferase) domain 1"/>
    <property type="match status" value="2"/>
</dbReference>
<evidence type="ECO:0000256" key="8">
    <source>
        <dbReference type="ARBA" id="ARBA00022729"/>
    </source>
</evidence>
<gene>
    <name evidence="21" type="ORF">LWI29_021451</name>
</gene>
<dbReference type="InterPro" id="IPR024788">
    <property type="entry name" value="Malectin-like_Carb-bd_dom"/>
</dbReference>
<organism evidence="21 22">
    <name type="scientific">Acer saccharum</name>
    <name type="common">Sugar maple</name>
    <dbReference type="NCBI Taxonomy" id="4024"/>
    <lineage>
        <taxon>Eukaryota</taxon>
        <taxon>Viridiplantae</taxon>
        <taxon>Streptophyta</taxon>
        <taxon>Embryophyta</taxon>
        <taxon>Tracheophyta</taxon>
        <taxon>Spermatophyta</taxon>
        <taxon>Magnoliopsida</taxon>
        <taxon>eudicotyledons</taxon>
        <taxon>Gunneridae</taxon>
        <taxon>Pentapetalae</taxon>
        <taxon>rosids</taxon>
        <taxon>malvids</taxon>
        <taxon>Sapindales</taxon>
        <taxon>Sapindaceae</taxon>
        <taxon>Hippocastanoideae</taxon>
        <taxon>Acereae</taxon>
        <taxon>Acer</taxon>
    </lineage>
</organism>
<keyword evidence="6" id="KW-0808">Transferase</keyword>
<dbReference type="PROSITE" id="PS00108">
    <property type="entry name" value="PROTEIN_KINASE_ST"/>
    <property type="match status" value="1"/>
</dbReference>
<evidence type="ECO:0000256" key="1">
    <source>
        <dbReference type="ARBA" id="ARBA00004251"/>
    </source>
</evidence>
<dbReference type="CDD" id="cd14066">
    <property type="entry name" value="STKc_IRAK"/>
    <property type="match status" value="1"/>
</dbReference>
<evidence type="ECO:0000256" key="19">
    <source>
        <dbReference type="SAM" id="Phobius"/>
    </source>
</evidence>
<evidence type="ECO:0000256" key="2">
    <source>
        <dbReference type="ARBA" id="ARBA00008536"/>
    </source>
</evidence>
<dbReference type="Proteomes" id="UP001168877">
    <property type="component" value="Unassembled WGS sequence"/>
</dbReference>
<evidence type="ECO:0000256" key="3">
    <source>
        <dbReference type="ARBA" id="ARBA00010217"/>
    </source>
</evidence>
<evidence type="ECO:0000256" key="7">
    <source>
        <dbReference type="ARBA" id="ARBA00022692"/>
    </source>
</evidence>
<keyword evidence="8" id="KW-0732">Signal</keyword>
<dbReference type="PROSITE" id="PS50011">
    <property type="entry name" value="PROTEIN_KINASE_DOM"/>
    <property type="match status" value="1"/>
</dbReference>
<evidence type="ECO:0000259" key="20">
    <source>
        <dbReference type="PROSITE" id="PS50011"/>
    </source>
</evidence>
<keyword evidence="14 19" id="KW-1133">Transmembrane helix</keyword>
<dbReference type="PROSITE" id="PS00107">
    <property type="entry name" value="PROTEIN_KINASE_ATP"/>
    <property type="match status" value="1"/>
</dbReference>
<sequence length="929" mass="103291">MLAEGDIKNVVDPRLQGDFDMNSAWRAVEVAMACVSQTSDKRPTMNQVVIDLNESMAIEIARTKSNVSRRRNRDMENLKLLIFSFLGILALTVLVHAKTQSGFISIDCGLPENSAYTDMKTGINYTSDATFTETGVSYNISSEYNRDNLEQPFLTVRSFPEGMKNCYTLKPALGHIKFLIRASFMYGNYDSQNKLPSFDLLLGADVWDSVELSDASTILSKEIIHVPQKNYIDVCLVNKGSGTPFISSLELRPLENASYPTKSGTSLLLYSRLDVGSTANDNETYRQTAAMPANGNDSLVIGWKPSDSTLQFFAYLHFAELNQSQANNPSRKQEVYLNDYMQGPPIVPPYLNPFFLRILDFSGEKIEISINKTEDSPLPPFLNAFELYVSKQFLQLLSNQEDVDAIMNIKTTYEVKRNWQGDPCAPVKFLWQGLNCSYPDYTSPRITSLDLSNNNLTGPVPSFLLELPFLTVLNLRGNNLQGSVPAGLTEKQKNGLLSLSVDGNPDLCLSTSCTKKKTNAVPVLASLLAVSVVVVAALPILWILKTRSQGITGNKNNNFYYDVEKSKLKNRRFSYSDVVRITNNFERIVGQGGFGTVYHGNLDDHTQVAVKMLSLSSIQGDKQFQTEVELLLRVHHKNLTTLVGYCDDGTNMGLVYEFMSNGNLESHLLGLEYLHSGCKPPIVHRDVKPANILLNEKFQAKIADFGLSRIFPVESETHVSTIIAGTPGYLDPEYYKSNRLTEKSDVYSFGVVLLRIITSKPAIEKSEARTHIIEWVSFMLAKGDIKNVVDPRLQGDFSMNSAWRAIEVAMACVSQSSAERPTMNQVVIDLNECLAIEIARTNTSRETEHSISISLNLHSELLPLARTDGVKKVVGGPKGLFLQAQVKNVKFFIKKWLKGKVGAGCQLKVLEKELASVEKGHLFVAGLKT</sequence>
<evidence type="ECO:0000256" key="6">
    <source>
        <dbReference type="ARBA" id="ARBA00022679"/>
    </source>
</evidence>
<evidence type="ECO:0000256" key="10">
    <source>
        <dbReference type="ARBA" id="ARBA00022737"/>
    </source>
</evidence>
<dbReference type="GO" id="GO:0005886">
    <property type="term" value="C:plasma membrane"/>
    <property type="evidence" value="ECO:0007669"/>
    <property type="project" value="UniProtKB-SubCell"/>
</dbReference>
<keyword evidence="11 18" id="KW-0547">Nucleotide-binding</keyword>
<feature type="domain" description="Protein kinase" evidence="20">
    <location>
        <begin position="583"/>
        <end position="834"/>
    </location>
</feature>
<keyword evidence="15 19" id="KW-0472">Membrane</keyword>
<reference evidence="21" key="2">
    <citation type="submission" date="2023-06" db="EMBL/GenBank/DDBJ databases">
        <authorList>
            <person name="Swenson N.G."/>
            <person name="Wegrzyn J.L."/>
            <person name="Mcevoy S.L."/>
        </authorList>
    </citation>
    <scope>NUCLEOTIDE SEQUENCE</scope>
    <source>
        <strain evidence="21">NS2018</strain>
        <tissue evidence="21">Leaf</tissue>
    </source>
</reference>
<dbReference type="InterPro" id="IPR001611">
    <property type="entry name" value="Leu-rich_rpt"/>
</dbReference>
<dbReference type="EMBL" id="JAUESC010000004">
    <property type="protein sequence ID" value="KAK0597063.1"/>
    <property type="molecule type" value="Genomic_DNA"/>
</dbReference>
<comment type="subcellular location">
    <subcellularLocation>
        <location evidence="1">Cell membrane</location>
        <topology evidence="1">Single-pass type I membrane protein</topology>
    </subcellularLocation>
</comment>
<dbReference type="SMART" id="SM00220">
    <property type="entry name" value="S_TKc"/>
    <property type="match status" value="1"/>
</dbReference>
<keyword evidence="10" id="KW-0677">Repeat</keyword>
<dbReference type="InterPro" id="IPR008271">
    <property type="entry name" value="Ser/Thr_kinase_AS"/>
</dbReference>
<dbReference type="GO" id="GO:0002229">
    <property type="term" value="P:defense response to oomycetes"/>
    <property type="evidence" value="ECO:0007669"/>
    <property type="project" value="UniProtKB-ARBA"/>
</dbReference>
<protein>
    <recommendedName>
        <fullName evidence="20">Protein kinase domain-containing protein</fullName>
    </recommendedName>
</protein>
<dbReference type="FunFam" id="1.10.510.10:FF:000240">
    <property type="entry name" value="Lectin-domain containing receptor kinase A4.3"/>
    <property type="match status" value="1"/>
</dbReference>
<evidence type="ECO:0000256" key="5">
    <source>
        <dbReference type="ARBA" id="ARBA00022614"/>
    </source>
</evidence>
<comment type="similarity">
    <text evidence="2">In the N-terminal section; belongs to the leguminous lectin family.</text>
</comment>
<dbReference type="AlphaFoldDB" id="A0AA39SUZ3"/>
<evidence type="ECO:0000256" key="4">
    <source>
        <dbReference type="ARBA" id="ARBA00022475"/>
    </source>
</evidence>
<evidence type="ECO:0000256" key="9">
    <source>
        <dbReference type="ARBA" id="ARBA00022734"/>
    </source>
</evidence>
<dbReference type="GO" id="GO:0004672">
    <property type="term" value="F:protein kinase activity"/>
    <property type="evidence" value="ECO:0007669"/>
    <property type="project" value="InterPro"/>
</dbReference>
<name>A0AA39SUZ3_ACESA</name>
<dbReference type="FunFam" id="3.30.200.20:FF:000394">
    <property type="entry name" value="Leucine-rich repeat receptor-like protein kinase"/>
    <property type="match status" value="1"/>
</dbReference>
<comment type="caution">
    <text evidence="21">The sequence shown here is derived from an EMBL/GenBank/DDBJ whole genome shotgun (WGS) entry which is preliminary data.</text>
</comment>
<evidence type="ECO:0000313" key="22">
    <source>
        <dbReference type="Proteomes" id="UP001168877"/>
    </source>
</evidence>
<dbReference type="PANTHER" id="PTHR45631:SF197">
    <property type="entry name" value="TYROSINE KINASE FAMILY PROTEIN"/>
    <property type="match status" value="1"/>
</dbReference>
<evidence type="ECO:0000256" key="13">
    <source>
        <dbReference type="ARBA" id="ARBA00022840"/>
    </source>
</evidence>
<evidence type="ECO:0000313" key="21">
    <source>
        <dbReference type="EMBL" id="KAK0597063.1"/>
    </source>
</evidence>
<evidence type="ECO:0000256" key="18">
    <source>
        <dbReference type="PROSITE-ProRule" id="PRU10141"/>
    </source>
</evidence>
<dbReference type="GO" id="GO:0005524">
    <property type="term" value="F:ATP binding"/>
    <property type="evidence" value="ECO:0007669"/>
    <property type="project" value="UniProtKB-UniRule"/>
</dbReference>
<reference evidence="21" key="1">
    <citation type="journal article" date="2022" name="Plant J.">
        <title>Strategies of tolerance reflected in two North American maple genomes.</title>
        <authorList>
            <person name="McEvoy S.L."/>
            <person name="Sezen U.U."/>
            <person name="Trouern-Trend A."/>
            <person name="McMahon S.M."/>
            <person name="Schaberg P.G."/>
            <person name="Yang J."/>
            <person name="Wegrzyn J.L."/>
            <person name="Swenson N.G."/>
        </authorList>
    </citation>
    <scope>NUCLEOTIDE SEQUENCE</scope>
    <source>
        <strain evidence="21">NS2018</strain>
    </source>
</reference>
<evidence type="ECO:0000256" key="15">
    <source>
        <dbReference type="ARBA" id="ARBA00023136"/>
    </source>
</evidence>
<proteinExistence type="inferred from homology"/>
<keyword evidence="12" id="KW-0418">Kinase</keyword>
<keyword evidence="16" id="KW-0675">Receptor</keyword>
<evidence type="ECO:0000256" key="12">
    <source>
        <dbReference type="ARBA" id="ARBA00022777"/>
    </source>
</evidence>
<dbReference type="SUPFAM" id="SSF52058">
    <property type="entry name" value="L domain-like"/>
    <property type="match status" value="1"/>
</dbReference>
<evidence type="ECO:0000256" key="16">
    <source>
        <dbReference type="ARBA" id="ARBA00023170"/>
    </source>
</evidence>
<evidence type="ECO:0000256" key="11">
    <source>
        <dbReference type="ARBA" id="ARBA00022741"/>
    </source>
</evidence>
<keyword evidence="5" id="KW-0433">Leucine-rich repeat</keyword>
<dbReference type="InterPro" id="IPR000719">
    <property type="entry name" value="Prot_kinase_dom"/>
</dbReference>
<dbReference type="Pfam" id="PF00069">
    <property type="entry name" value="Pkinase"/>
    <property type="match status" value="1"/>
</dbReference>
<accession>A0AA39SUZ3</accession>
<dbReference type="Pfam" id="PF00560">
    <property type="entry name" value="LRR_1"/>
    <property type="match status" value="2"/>
</dbReference>